<gene>
    <name evidence="8" type="ORF">SAMN05443377_10899</name>
</gene>
<dbReference type="Pfam" id="PF16555">
    <property type="entry name" value="GramPos_pilinD1"/>
    <property type="match status" value="1"/>
</dbReference>
<feature type="domain" description="Gram-positive cocci surface proteins LPxTG" evidence="7">
    <location>
        <begin position="499"/>
        <end position="537"/>
    </location>
</feature>
<evidence type="ECO:0000313" key="9">
    <source>
        <dbReference type="Proteomes" id="UP000198815"/>
    </source>
</evidence>
<protein>
    <submittedName>
        <fullName evidence="8">LPXTG-motif cell wall anchor domain-containing protein/fimbrial isopeptide formation D2 domain-containing protein</fullName>
    </submittedName>
</protein>
<keyword evidence="6" id="KW-0472">Membrane</keyword>
<dbReference type="Pfam" id="PF17802">
    <property type="entry name" value="SpaA"/>
    <property type="match status" value="1"/>
</dbReference>
<name>A0A1H9RQE0_9ACTN</name>
<dbReference type="NCBIfam" id="NF033902">
    <property type="entry name" value="iso_D2_wall_anc"/>
    <property type="match status" value="1"/>
</dbReference>
<organism evidence="8 9">
    <name type="scientific">Propionibacterium cyclohexanicum</name>
    <dbReference type="NCBI Taxonomy" id="64702"/>
    <lineage>
        <taxon>Bacteria</taxon>
        <taxon>Bacillati</taxon>
        <taxon>Actinomycetota</taxon>
        <taxon>Actinomycetes</taxon>
        <taxon>Propionibacteriales</taxon>
        <taxon>Propionibacteriaceae</taxon>
        <taxon>Propionibacterium</taxon>
    </lineage>
</organism>
<evidence type="ECO:0000256" key="2">
    <source>
        <dbReference type="ARBA" id="ARBA00022525"/>
    </source>
</evidence>
<dbReference type="InterPro" id="IPR013783">
    <property type="entry name" value="Ig-like_fold"/>
</dbReference>
<dbReference type="RefSeq" id="WP_091968863.1">
    <property type="nucleotide sequence ID" value="NZ_FOGZ01000008.1"/>
</dbReference>
<keyword evidence="2" id="KW-0964">Secreted</keyword>
<keyword evidence="9" id="KW-1185">Reference proteome</keyword>
<dbReference type="OrthoDB" id="3199332at2"/>
<dbReference type="AlphaFoldDB" id="A0A1H9RQE0"/>
<accession>A0A1H9RQE0</accession>
<dbReference type="STRING" id="64702.SAMN05443377_10899"/>
<dbReference type="Pfam" id="PF00746">
    <property type="entry name" value="Gram_pos_anchor"/>
    <property type="match status" value="1"/>
</dbReference>
<sequence length="537" mass="54123">MKQHGTVSRGHRALVAAAAVGLGLVSVLGTGGTAIAAPGASSVPSYGNIDFTKTGSLIIHKHVNQTATDPVTGTPAGPDTLTTPGVAGVQFTAYPISSLDLSQQSSWTTLSTFTVPSDACTAGAGGTAALPGQTLGTGIAAPLTDADGLATASNLPVAAYLVCETQSPSTVVDKAQPFVVTIPFPDTTANQGTTQGWLYDVNVYPKNGVANIKKTVTGQTDLGLGSTASFPVTTDIPAIAPNASFDHYWVTDPVDSRLANVAVASVTVDGAAVDPSYYTSVVTGNYATVSFTNAGLSWLKTQPNKQVVTTFTGTVTGLGADGVINNTAYLDISTNVSPTPPTNPPTPPTEPPTTPPGTPSNQVTTNWGDVKLDKVDSGDSTTGLKGATFQVFAAQNPYAADCSTAQATGSPIAVSGSSTFTSDDSGLVSIAGLFVSDSENAPQNAAQRCYVVQEIQAPAGYVTPQGNASYTPVAVRIGSLASGTYSATIKNEKELVPGLPLTGGQGTVLASILGGLLIAGGAGGAAISRRRKQEQGA</sequence>
<feature type="transmembrane region" description="Helical" evidence="6">
    <location>
        <begin position="508"/>
        <end position="527"/>
    </location>
</feature>
<evidence type="ECO:0000256" key="3">
    <source>
        <dbReference type="ARBA" id="ARBA00022729"/>
    </source>
</evidence>
<evidence type="ECO:0000256" key="5">
    <source>
        <dbReference type="SAM" id="MobiDB-lite"/>
    </source>
</evidence>
<evidence type="ECO:0000259" key="7">
    <source>
        <dbReference type="PROSITE" id="PS50847"/>
    </source>
</evidence>
<dbReference type="Gene3D" id="2.60.40.10">
    <property type="entry name" value="Immunoglobulins"/>
    <property type="match status" value="2"/>
</dbReference>
<reference evidence="8 9" key="1">
    <citation type="submission" date="2016-10" db="EMBL/GenBank/DDBJ databases">
        <authorList>
            <person name="de Groot N.N."/>
        </authorList>
    </citation>
    <scope>NUCLEOTIDE SEQUENCE [LARGE SCALE GENOMIC DNA]</scope>
    <source>
        <strain evidence="8 9">DSM 16859</strain>
    </source>
</reference>
<dbReference type="NCBIfam" id="TIGR04226">
    <property type="entry name" value="RrgB_K2N_iso_D2"/>
    <property type="match status" value="1"/>
</dbReference>
<proteinExistence type="predicted"/>
<dbReference type="InterPro" id="IPR032364">
    <property type="entry name" value="GramPos_pilinD1_N"/>
</dbReference>
<evidence type="ECO:0000256" key="4">
    <source>
        <dbReference type="ARBA" id="ARBA00023088"/>
    </source>
</evidence>
<dbReference type="PROSITE" id="PS50847">
    <property type="entry name" value="GRAM_POS_ANCHORING"/>
    <property type="match status" value="1"/>
</dbReference>
<dbReference type="InterPro" id="IPR026466">
    <property type="entry name" value="Fim_isopep_form_D2_dom"/>
</dbReference>
<dbReference type="Gene3D" id="2.60.40.740">
    <property type="match status" value="1"/>
</dbReference>
<dbReference type="InterPro" id="IPR048052">
    <property type="entry name" value="FM1-like"/>
</dbReference>
<keyword evidence="1" id="KW-0134">Cell wall</keyword>
<keyword evidence="3" id="KW-0732">Signal</keyword>
<dbReference type="EMBL" id="FOGZ01000008">
    <property type="protein sequence ID" value="SER74916.1"/>
    <property type="molecule type" value="Genomic_DNA"/>
</dbReference>
<keyword evidence="6" id="KW-0812">Transmembrane</keyword>
<keyword evidence="6" id="KW-1133">Transmembrane helix</keyword>
<feature type="region of interest" description="Disordered" evidence="5">
    <location>
        <begin position="332"/>
        <end position="366"/>
    </location>
</feature>
<keyword evidence="4" id="KW-0572">Peptidoglycan-anchor</keyword>
<feature type="compositionally biased region" description="Pro residues" evidence="5">
    <location>
        <begin position="338"/>
        <end position="358"/>
    </location>
</feature>
<dbReference type="InterPro" id="IPR019931">
    <property type="entry name" value="LPXTG_anchor"/>
</dbReference>
<evidence type="ECO:0000256" key="6">
    <source>
        <dbReference type="SAM" id="Phobius"/>
    </source>
</evidence>
<evidence type="ECO:0000313" key="8">
    <source>
        <dbReference type="EMBL" id="SER74916.1"/>
    </source>
</evidence>
<dbReference type="NCBIfam" id="TIGR01167">
    <property type="entry name" value="LPXTG_anchor"/>
    <property type="match status" value="1"/>
</dbReference>
<dbReference type="Proteomes" id="UP000198815">
    <property type="component" value="Unassembled WGS sequence"/>
</dbReference>
<evidence type="ECO:0000256" key="1">
    <source>
        <dbReference type="ARBA" id="ARBA00022512"/>
    </source>
</evidence>
<dbReference type="GO" id="GO:0005975">
    <property type="term" value="P:carbohydrate metabolic process"/>
    <property type="evidence" value="ECO:0007669"/>
    <property type="project" value="UniProtKB-ARBA"/>
</dbReference>
<dbReference type="InterPro" id="IPR041033">
    <property type="entry name" value="SpaA_PFL_dom_1"/>
</dbReference>